<dbReference type="KEGG" id="cgrn:4412665_01420"/>
<dbReference type="Proteomes" id="UP000215332">
    <property type="component" value="Chromosome 1"/>
</dbReference>
<feature type="domain" description="Putative zinc-finger" evidence="1">
    <location>
        <begin position="18"/>
        <end position="51"/>
    </location>
</feature>
<name>A0A239WRP1_9ACTN</name>
<gene>
    <name evidence="2" type="ORF">SAMEA4412665_01420</name>
</gene>
<protein>
    <submittedName>
        <fullName evidence="2">Anti-sigma factor</fullName>
    </submittedName>
</protein>
<dbReference type="InterPro" id="IPR027383">
    <property type="entry name" value="Znf_put"/>
</dbReference>
<proteinExistence type="predicted"/>
<dbReference type="EMBL" id="LT906441">
    <property type="protein sequence ID" value="SNV36856.1"/>
    <property type="molecule type" value="Genomic_DNA"/>
</dbReference>
<evidence type="ECO:0000313" key="2">
    <source>
        <dbReference type="EMBL" id="SNV36856.1"/>
    </source>
</evidence>
<dbReference type="Pfam" id="PF13490">
    <property type="entry name" value="zf-HC2"/>
    <property type="match status" value="1"/>
</dbReference>
<organism evidence="2 3">
    <name type="scientific">Cutibacterium granulosum</name>
    <dbReference type="NCBI Taxonomy" id="33011"/>
    <lineage>
        <taxon>Bacteria</taxon>
        <taxon>Bacillati</taxon>
        <taxon>Actinomycetota</taxon>
        <taxon>Actinomycetes</taxon>
        <taxon>Propionibacteriales</taxon>
        <taxon>Propionibacteriaceae</taxon>
        <taxon>Cutibacterium</taxon>
    </lineage>
</organism>
<evidence type="ECO:0000259" key="1">
    <source>
        <dbReference type="Pfam" id="PF13490"/>
    </source>
</evidence>
<dbReference type="RefSeq" id="WP_021103434.1">
    <property type="nucleotide sequence ID" value="NZ_LT906441.1"/>
</dbReference>
<reference evidence="2 3" key="1">
    <citation type="submission" date="2017-06" db="EMBL/GenBank/DDBJ databases">
        <authorList>
            <consortium name="Pathogen Informatics"/>
        </authorList>
    </citation>
    <scope>NUCLEOTIDE SEQUENCE [LARGE SCALE GENOMIC DNA]</scope>
    <source>
        <strain evidence="2 3">NCTC11865</strain>
    </source>
</reference>
<dbReference type="AlphaFoldDB" id="A0A239WRP1"/>
<sequence length="89" mass="10028">MSMSESERTTGPCPALDCQWVIDHLQAFLHDELGEEQANAFRHHIDACDDCMEQADIESTISHLLHRCYPPAHVSETLRARVGALRVTL</sequence>
<evidence type="ECO:0000313" key="3">
    <source>
        <dbReference type="Proteomes" id="UP000215332"/>
    </source>
</evidence>
<accession>A0A239WRP1</accession>